<dbReference type="GO" id="GO:0008270">
    <property type="term" value="F:zinc ion binding"/>
    <property type="evidence" value="ECO:0007669"/>
    <property type="project" value="InterPro"/>
</dbReference>
<dbReference type="SUPFAM" id="SSF51069">
    <property type="entry name" value="Carbonic anhydrase"/>
    <property type="match status" value="1"/>
</dbReference>
<dbReference type="AlphaFoldDB" id="A0A4D6LI27"/>
<organism evidence="7 8">
    <name type="scientific">Vigna unguiculata</name>
    <name type="common">Cowpea</name>
    <dbReference type="NCBI Taxonomy" id="3917"/>
    <lineage>
        <taxon>Eukaryota</taxon>
        <taxon>Viridiplantae</taxon>
        <taxon>Streptophyta</taxon>
        <taxon>Embryophyta</taxon>
        <taxon>Tracheophyta</taxon>
        <taxon>Spermatophyta</taxon>
        <taxon>Magnoliopsida</taxon>
        <taxon>eudicotyledons</taxon>
        <taxon>Gunneridae</taxon>
        <taxon>Pentapetalae</taxon>
        <taxon>rosids</taxon>
        <taxon>fabids</taxon>
        <taxon>Fabales</taxon>
        <taxon>Fabaceae</taxon>
        <taxon>Papilionoideae</taxon>
        <taxon>50 kb inversion clade</taxon>
        <taxon>NPAAA clade</taxon>
        <taxon>indigoferoid/millettioid clade</taxon>
        <taxon>Phaseoleae</taxon>
        <taxon>Vigna</taxon>
    </lineage>
</organism>
<dbReference type="InterPro" id="IPR001148">
    <property type="entry name" value="CA_dom"/>
</dbReference>
<dbReference type="Gramene" id="Vigun11g139800.1.v1.2">
    <property type="protein sequence ID" value="Vigun11g139800.1.v1.2"/>
    <property type="gene ID" value="Vigun11g139800.v1.2"/>
</dbReference>
<gene>
    <name evidence="7" type="ORF">DEO72_LG3g2710</name>
</gene>
<evidence type="ECO:0000313" key="8">
    <source>
        <dbReference type="Proteomes" id="UP000501690"/>
    </source>
</evidence>
<dbReference type="GO" id="GO:0004089">
    <property type="term" value="F:carbonate dehydratase activity"/>
    <property type="evidence" value="ECO:0007669"/>
    <property type="project" value="UniProtKB-EC"/>
</dbReference>
<dbReference type="GO" id="GO:0009570">
    <property type="term" value="C:chloroplast stroma"/>
    <property type="evidence" value="ECO:0007669"/>
    <property type="project" value="UniProtKB-SubCell"/>
</dbReference>
<evidence type="ECO:0000256" key="4">
    <source>
        <dbReference type="ARBA" id="ARBA00048348"/>
    </source>
</evidence>
<evidence type="ECO:0000256" key="3">
    <source>
        <dbReference type="ARBA" id="ARBA00006365"/>
    </source>
</evidence>
<comment type="similarity">
    <text evidence="3">Belongs to the alpha-class carbonic anhydrase family.</text>
</comment>
<dbReference type="OrthoDB" id="429145at2759"/>
<dbReference type="CDD" id="cd03124">
    <property type="entry name" value="alpha_CA_prokaryotic_like"/>
    <property type="match status" value="1"/>
</dbReference>
<dbReference type="Proteomes" id="UP000501690">
    <property type="component" value="Linkage Group LG3"/>
</dbReference>
<proteinExistence type="inferred from homology"/>
<dbReference type="EMBL" id="CP039347">
    <property type="protein sequence ID" value="QCD88168.1"/>
    <property type="molecule type" value="Genomic_DNA"/>
</dbReference>
<reference evidence="7 8" key="1">
    <citation type="submission" date="2019-04" db="EMBL/GenBank/DDBJ databases">
        <title>An improved genome assembly and genetic linkage map for asparagus bean, Vigna unguiculata ssp. sesquipedialis.</title>
        <authorList>
            <person name="Xia Q."/>
            <person name="Zhang R."/>
            <person name="Dong Y."/>
        </authorList>
    </citation>
    <scope>NUCLEOTIDE SEQUENCE [LARGE SCALE GENOMIC DNA]</scope>
    <source>
        <tissue evidence="7">Leaf</tissue>
    </source>
</reference>
<dbReference type="PROSITE" id="PS51257">
    <property type="entry name" value="PROKAR_LIPOPROTEIN"/>
    <property type="match status" value="1"/>
</dbReference>
<dbReference type="PROSITE" id="PS51144">
    <property type="entry name" value="ALPHA_CA_2"/>
    <property type="match status" value="1"/>
</dbReference>
<evidence type="ECO:0000256" key="5">
    <source>
        <dbReference type="SAM" id="SignalP"/>
    </source>
</evidence>
<dbReference type="InterPro" id="IPR023561">
    <property type="entry name" value="Carbonic_anhydrase_a-class"/>
</dbReference>
<name>A0A4D6LI27_VIGUN</name>
<comment type="function">
    <text evidence="1">Reversible hydration of carbon dioxide.</text>
</comment>
<dbReference type="GO" id="GO:0006730">
    <property type="term" value="P:one-carbon metabolic process"/>
    <property type="evidence" value="ECO:0007669"/>
    <property type="project" value="TreeGrafter"/>
</dbReference>
<keyword evidence="8" id="KW-1185">Reference proteome</keyword>
<evidence type="ECO:0000313" key="7">
    <source>
        <dbReference type="EMBL" id="QCD88168.1"/>
    </source>
</evidence>
<keyword evidence="5" id="KW-0732">Signal</keyword>
<comment type="subcellular location">
    <subcellularLocation>
        <location evidence="2">Plastid</location>
        <location evidence="2">Chloroplast stroma</location>
    </subcellularLocation>
</comment>
<dbReference type="PANTHER" id="PTHR18952">
    <property type="entry name" value="CARBONIC ANHYDRASE"/>
    <property type="match status" value="1"/>
</dbReference>
<evidence type="ECO:0000256" key="2">
    <source>
        <dbReference type="ARBA" id="ARBA00004470"/>
    </source>
</evidence>
<evidence type="ECO:0000259" key="6">
    <source>
        <dbReference type="PROSITE" id="PS51144"/>
    </source>
</evidence>
<accession>A0A4D6LI27</accession>
<dbReference type="Gene3D" id="3.10.200.10">
    <property type="entry name" value="Alpha carbonic anhydrase"/>
    <property type="match status" value="1"/>
</dbReference>
<protein>
    <submittedName>
        <fullName evidence="7">Carbonic anhydrase</fullName>
    </submittedName>
</protein>
<dbReference type="InterPro" id="IPR041891">
    <property type="entry name" value="Alpha_CA_prokaryot-like"/>
</dbReference>
<feature type="domain" description="Alpha-carbonic anhydrase" evidence="6">
    <location>
        <begin position="33"/>
        <end position="269"/>
    </location>
</feature>
<comment type="catalytic activity">
    <reaction evidence="4">
        <text>hydrogencarbonate + H(+) = CO2 + H2O</text>
        <dbReference type="Rhea" id="RHEA:10748"/>
        <dbReference type="ChEBI" id="CHEBI:15377"/>
        <dbReference type="ChEBI" id="CHEBI:15378"/>
        <dbReference type="ChEBI" id="CHEBI:16526"/>
        <dbReference type="ChEBI" id="CHEBI:17544"/>
        <dbReference type="EC" id="4.2.1.1"/>
    </reaction>
</comment>
<feature type="chain" id="PRO_5020021069" evidence="5">
    <location>
        <begin position="30"/>
        <end position="274"/>
    </location>
</feature>
<evidence type="ECO:0000256" key="1">
    <source>
        <dbReference type="ARBA" id="ARBA00002904"/>
    </source>
</evidence>
<dbReference type="InterPro" id="IPR036398">
    <property type="entry name" value="CA_dom_sf"/>
</dbReference>
<dbReference type="PANTHER" id="PTHR18952:SF208">
    <property type="entry name" value="CARBONIC ANHYDRASE XA-RELATED"/>
    <property type="match status" value="1"/>
</dbReference>
<dbReference type="Pfam" id="PF00194">
    <property type="entry name" value="Carb_anhydrase"/>
    <property type="match status" value="1"/>
</dbReference>
<dbReference type="SMART" id="SM01057">
    <property type="entry name" value="Carb_anhydrase"/>
    <property type="match status" value="1"/>
</dbReference>
<sequence>MENLTKHAVICSLLTALVFSSCPITMSQSDSENEFTYDMKGKTGPDKWGDLKPDWNLCKMGSMQSPIDFSNDKIEKVTNLEELQTNYRPSRASIKNRGYDIKVEWHGDKSSVKINGTKYRLVQSHWHSPSEHAIDGTRLDLELHMVHQTPSGQIAVVGIMYRAGRADPFLSSLTEVLEALSDKTGAEKEVAELDPNLVMERASAAFYYRYIGSLTSPPCSENVVWTVFREVRSVSQEQIKMLKEAVEDHAISNARPLQKLNNRVVQFNDPEVKD</sequence>
<feature type="signal peptide" evidence="5">
    <location>
        <begin position="1"/>
        <end position="29"/>
    </location>
</feature>